<dbReference type="Proteomes" id="UP000316727">
    <property type="component" value="Unassembled WGS sequence"/>
</dbReference>
<keyword evidence="11" id="KW-1185">Reference proteome</keyword>
<feature type="transmembrane region" description="Helical" evidence="8">
    <location>
        <begin position="12"/>
        <end position="30"/>
    </location>
</feature>
<evidence type="ECO:0000256" key="7">
    <source>
        <dbReference type="ARBA" id="ARBA00022989"/>
    </source>
</evidence>
<dbReference type="EC" id="2.7.13.3" evidence="2"/>
<dbReference type="PROSITE" id="PS50109">
    <property type="entry name" value="HIS_KIN"/>
    <property type="match status" value="1"/>
</dbReference>
<dbReference type="CDD" id="cd00082">
    <property type="entry name" value="HisKA"/>
    <property type="match status" value="1"/>
</dbReference>
<evidence type="ECO:0000313" key="11">
    <source>
        <dbReference type="Proteomes" id="UP000316727"/>
    </source>
</evidence>
<dbReference type="EMBL" id="VFRQ01000015">
    <property type="protein sequence ID" value="TPE41552.1"/>
    <property type="molecule type" value="Genomic_DNA"/>
</dbReference>
<dbReference type="OrthoDB" id="1522504at2"/>
<dbReference type="GO" id="GO:0005886">
    <property type="term" value="C:plasma membrane"/>
    <property type="evidence" value="ECO:0007669"/>
    <property type="project" value="TreeGrafter"/>
</dbReference>
<gene>
    <name evidence="10" type="ORF">FJM65_19330</name>
</gene>
<evidence type="ECO:0000313" key="10">
    <source>
        <dbReference type="EMBL" id="TPE41552.1"/>
    </source>
</evidence>
<evidence type="ECO:0000259" key="9">
    <source>
        <dbReference type="PROSITE" id="PS50109"/>
    </source>
</evidence>
<dbReference type="SUPFAM" id="SSF55874">
    <property type="entry name" value="ATPase domain of HSP90 chaperone/DNA topoisomerase II/histidine kinase"/>
    <property type="match status" value="1"/>
</dbReference>
<dbReference type="InterPro" id="IPR036890">
    <property type="entry name" value="HATPase_C_sf"/>
</dbReference>
<evidence type="ECO:0000256" key="5">
    <source>
        <dbReference type="ARBA" id="ARBA00022692"/>
    </source>
</evidence>
<evidence type="ECO:0000256" key="3">
    <source>
        <dbReference type="ARBA" id="ARBA00022553"/>
    </source>
</evidence>
<feature type="transmembrane region" description="Helical" evidence="8">
    <location>
        <begin position="125"/>
        <end position="146"/>
    </location>
</feature>
<keyword evidence="7 8" id="KW-1133">Transmembrane helix</keyword>
<organism evidence="10 11">
    <name type="scientific">Pontibacter mangrovi</name>
    <dbReference type="NCBI Taxonomy" id="2589816"/>
    <lineage>
        <taxon>Bacteria</taxon>
        <taxon>Pseudomonadati</taxon>
        <taxon>Bacteroidota</taxon>
        <taxon>Cytophagia</taxon>
        <taxon>Cytophagales</taxon>
        <taxon>Hymenobacteraceae</taxon>
        <taxon>Pontibacter</taxon>
    </lineage>
</organism>
<accession>A0A501VYM5</accession>
<dbReference type="InterPro" id="IPR036097">
    <property type="entry name" value="HisK_dim/P_sf"/>
</dbReference>
<evidence type="ECO:0000256" key="4">
    <source>
        <dbReference type="ARBA" id="ARBA00022679"/>
    </source>
</evidence>
<dbReference type="Gene3D" id="3.30.565.10">
    <property type="entry name" value="Histidine kinase-like ATPase, C-terminal domain"/>
    <property type="match status" value="1"/>
</dbReference>
<evidence type="ECO:0000256" key="2">
    <source>
        <dbReference type="ARBA" id="ARBA00012438"/>
    </source>
</evidence>
<dbReference type="RefSeq" id="WP_140455355.1">
    <property type="nucleotide sequence ID" value="NZ_VFRQ01000015.1"/>
</dbReference>
<evidence type="ECO:0000256" key="1">
    <source>
        <dbReference type="ARBA" id="ARBA00000085"/>
    </source>
</evidence>
<comment type="caution">
    <text evidence="10">The sequence shown here is derived from an EMBL/GenBank/DDBJ whole genome shotgun (WGS) entry which is preliminary data.</text>
</comment>
<feature type="domain" description="Histidine kinase" evidence="9">
    <location>
        <begin position="214"/>
        <end position="415"/>
    </location>
</feature>
<dbReference type="SUPFAM" id="SSF47384">
    <property type="entry name" value="Homodimeric domain of signal transducing histidine kinase"/>
    <property type="match status" value="1"/>
</dbReference>
<dbReference type="InterPro" id="IPR003594">
    <property type="entry name" value="HATPase_dom"/>
</dbReference>
<evidence type="ECO:0000256" key="6">
    <source>
        <dbReference type="ARBA" id="ARBA00022777"/>
    </source>
</evidence>
<keyword evidence="5 8" id="KW-0812">Transmembrane</keyword>
<dbReference type="Gene3D" id="1.10.287.130">
    <property type="match status" value="1"/>
</dbReference>
<dbReference type="PANTHER" id="PTHR45436:SF5">
    <property type="entry name" value="SENSOR HISTIDINE KINASE TRCS"/>
    <property type="match status" value="1"/>
</dbReference>
<evidence type="ECO:0000256" key="8">
    <source>
        <dbReference type="SAM" id="Phobius"/>
    </source>
</evidence>
<dbReference type="InterPro" id="IPR050428">
    <property type="entry name" value="TCS_sensor_his_kinase"/>
</dbReference>
<comment type="catalytic activity">
    <reaction evidence="1">
        <text>ATP + protein L-histidine = ADP + protein N-phospho-L-histidine.</text>
        <dbReference type="EC" id="2.7.13.3"/>
    </reaction>
</comment>
<dbReference type="AlphaFoldDB" id="A0A501VYM5"/>
<dbReference type="GO" id="GO:0000155">
    <property type="term" value="F:phosphorelay sensor kinase activity"/>
    <property type="evidence" value="ECO:0007669"/>
    <property type="project" value="InterPro"/>
</dbReference>
<sequence>MRLLQKATRSYILFTSLLFLIAGGLLYGLLTEIIEKEATEQLLGNERRIAEQLRHGQHIINLPPVLEVSKLNRPIQESITVKDTVAFDNVENELEAFLQVSSVRNISGSSYRIVLRQMIVEPVEYMSTIGLSMAIVMVLLLMFTVLMNRIFFHQLWSAFYRSLATLKGFSVHQNTPLKLEDSSILEFSELNAAIGKLTEKARSDFRALKEFSENASHETQTPLAIIQARLDELLQDPALSEQQANHIQSAYVAAQRLSKLNQTLLLLTKIENQQFKNTELININDLIGRQISQLDDFVRDKGLQVHVNQQGTLTVLSNPALVDMLISNLLSNAIRHNVRKGFIEVMVTARSLTVKNSGVPLKGSPAKLFERFHKANPSSSSLGLGLAIVRSVCNLYGWQVQYQAEDNTHILLILF</sequence>
<dbReference type="SMART" id="SM00387">
    <property type="entry name" value="HATPase_c"/>
    <property type="match status" value="1"/>
</dbReference>
<dbReference type="PANTHER" id="PTHR45436">
    <property type="entry name" value="SENSOR HISTIDINE KINASE YKOH"/>
    <property type="match status" value="1"/>
</dbReference>
<keyword evidence="6 10" id="KW-0418">Kinase</keyword>
<protein>
    <recommendedName>
        <fullName evidence="2">histidine kinase</fullName>
        <ecNumber evidence="2">2.7.13.3</ecNumber>
    </recommendedName>
</protein>
<keyword evidence="8" id="KW-0472">Membrane</keyword>
<dbReference type="InterPro" id="IPR005467">
    <property type="entry name" value="His_kinase_dom"/>
</dbReference>
<keyword evidence="3" id="KW-0597">Phosphoprotein</keyword>
<reference evidence="10 11" key="1">
    <citation type="submission" date="2019-06" db="EMBL/GenBank/DDBJ databases">
        <title>A novel bacterium of genus Pontibacter, isolated from marine sediment.</title>
        <authorList>
            <person name="Huang H."/>
            <person name="Mo K."/>
            <person name="Hu Y."/>
        </authorList>
    </citation>
    <scope>NUCLEOTIDE SEQUENCE [LARGE SCALE GENOMIC DNA]</scope>
    <source>
        <strain evidence="10 11">HB172049</strain>
    </source>
</reference>
<dbReference type="Pfam" id="PF00512">
    <property type="entry name" value="HisKA"/>
    <property type="match status" value="1"/>
</dbReference>
<dbReference type="Pfam" id="PF02518">
    <property type="entry name" value="HATPase_c"/>
    <property type="match status" value="1"/>
</dbReference>
<dbReference type="InterPro" id="IPR003661">
    <property type="entry name" value="HisK_dim/P_dom"/>
</dbReference>
<proteinExistence type="predicted"/>
<keyword evidence="4" id="KW-0808">Transferase</keyword>
<dbReference type="SMART" id="SM00388">
    <property type="entry name" value="HisKA"/>
    <property type="match status" value="1"/>
</dbReference>
<name>A0A501VYM5_9BACT</name>